<proteinExistence type="predicted"/>
<reference evidence="1 2" key="1">
    <citation type="submission" date="2019-05" db="EMBL/GenBank/DDBJ databases">
        <title>Another draft genome of Portunus trituberculatus and its Hox gene families provides insights of decapod evolution.</title>
        <authorList>
            <person name="Jeong J.-H."/>
            <person name="Song I."/>
            <person name="Kim S."/>
            <person name="Choi T."/>
            <person name="Kim D."/>
            <person name="Ryu S."/>
            <person name="Kim W."/>
        </authorList>
    </citation>
    <scope>NUCLEOTIDE SEQUENCE [LARGE SCALE GENOMIC DNA]</scope>
    <source>
        <tissue evidence="1">Muscle</tissue>
    </source>
</reference>
<dbReference type="AlphaFoldDB" id="A0A5B7HTX4"/>
<accession>A0A5B7HTX4</accession>
<dbReference type="Proteomes" id="UP000324222">
    <property type="component" value="Unassembled WGS sequence"/>
</dbReference>
<comment type="caution">
    <text evidence="1">The sequence shown here is derived from an EMBL/GenBank/DDBJ whole genome shotgun (WGS) entry which is preliminary data.</text>
</comment>
<dbReference type="EMBL" id="VSRR010042214">
    <property type="protein sequence ID" value="MPC75940.1"/>
    <property type="molecule type" value="Genomic_DNA"/>
</dbReference>
<organism evidence="1 2">
    <name type="scientific">Portunus trituberculatus</name>
    <name type="common">Swimming crab</name>
    <name type="synonym">Neptunus trituberculatus</name>
    <dbReference type="NCBI Taxonomy" id="210409"/>
    <lineage>
        <taxon>Eukaryota</taxon>
        <taxon>Metazoa</taxon>
        <taxon>Ecdysozoa</taxon>
        <taxon>Arthropoda</taxon>
        <taxon>Crustacea</taxon>
        <taxon>Multicrustacea</taxon>
        <taxon>Malacostraca</taxon>
        <taxon>Eumalacostraca</taxon>
        <taxon>Eucarida</taxon>
        <taxon>Decapoda</taxon>
        <taxon>Pleocyemata</taxon>
        <taxon>Brachyura</taxon>
        <taxon>Eubrachyura</taxon>
        <taxon>Portunoidea</taxon>
        <taxon>Portunidae</taxon>
        <taxon>Portuninae</taxon>
        <taxon>Portunus</taxon>
    </lineage>
</organism>
<evidence type="ECO:0000313" key="1">
    <source>
        <dbReference type="EMBL" id="MPC75940.1"/>
    </source>
</evidence>
<protein>
    <submittedName>
        <fullName evidence="1">Uncharacterized protein</fullName>
    </submittedName>
</protein>
<gene>
    <name evidence="1" type="ORF">E2C01_070340</name>
</gene>
<sequence length="79" mass="8538">MVNEIHYISDEDSWPTFRTSLVRLQESPSSSSSSSFSCSSCSFGYTGSSSLVNPTNICRVKMDGPSCRGSGRLHALVNV</sequence>
<keyword evidence="2" id="KW-1185">Reference proteome</keyword>
<name>A0A5B7HTX4_PORTR</name>
<evidence type="ECO:0000313" key="2">
    <source>
        <dbReference type="Proteomes" id="UP000324222"/>
    </source>
</evidence>